<evidence type="ECO:0008006" key="3">
    <source>
        <dbReference type="Google" id="ProtNLM"/>
    </source>
</evidence>
<reference evidence="1 2" key="1">
    <citation type="submission" date="2024-03" db="EMBL/GenBank/DDBJ databases">
        <title>Novel species of the genus Variovorax.</title>
        <authorList>
            <person name="Liu Q."/>
            <person name="Xin Y.-H."/>
        </authorList>
    </citation>
    <scope>NUCLEOTIDE SEQUENCE [LARGE SCALE GENOMIC DNA]</scope>
    <source>
        <strain evidence="1 2">KACC 18900</strain>
    </source>
</reference>
<gene>
    <name evidence="1" type="ORF">WKW82_39900</name>
</gene>
<evidence type="ECO:0000313" key="2">
    <source>
        <dbReference type="Proteomes" id="UP001385892"/>
    </source>
</evidence>
<evidence type="ECO:0000313" key="1">
    <source>
        <dbReference type="EMBL" id="MEJ8852808.1"/>
    </source>
</evidence>
<keyword evidence="2" id="KW-1185">Reference proteome</keyword>
<comment type="caution">
    <text evidence="1">The sequence shown here is derived from an EMBL/GenBank/DDBJ whole genome shotgun (WGS) entry which is preliminary data.</text>
</comment>
<dbReference type="RefSeq" id="WP_340348746.1">
    <property type="nucleotide sequence ID" value="NZ_JBBKZT010000073.1"/>
</dbReference>
<dbReference type="InterPro" id="IPR036709">
    <property type="entry name" value="Autotransporte_beta_dom_sf"/>
</dbReference>
<sequence>MNLYRASFGEGVVTSIGPAGALAISSRGGYSAAEAAAGATLALNPATSLYGEIGHLWSIGGAATVKSSVLASLGIKVRW</sequence>
<dbReference type="EMBL" id="JBBKZT010000073">
    <property type="protein sequence ID" value="MEJ8852808.1"/>
    <property type="molecule type" value="Genomic_DNA"/>
</dbReference>
<dbReference type="Proteomes" id="UP001385892">
    <property type="component" value="Unassembled WGS sequence"/>
</dbReference>
<proteinExistence type="predicted"/>
<organism evidence="1 2">
    <name type="scientific">Variovorax rhizosphaerae</name>
    <dbReference type="NCBI Taxonomy" id="1836200"/>
    <lineage>
        <taxon>Bacteria</taxon>
        <taxon>Pseudomonadati</taxon>
        <taxon>Pseudomonadota</taxon>
        <taxon>Betaproteobacteria</taxon>
        <taxon>Burkholderiales</taxon>
        <taxon>Comamonadaceae</taxon>
        <taxon>Variovorax</taxon>
    </lineage>
</organism>
<name>A0ABU8WZ63_9BURK</name>
<accession>A0ABU8WZ63</accession>
<dbReference type="Gene3D" id="2.40.128.130">
    <property type="entry name" value="Autotransporter beta-domain"/>
    <property type="match status" value="1"/>
</dbReference>
<protein>
    <recommendedName>
        <fullName evidence="3">Trimeric autotransporter adhesin YadA-like C-terminal membrane anchor domain-containing protein</fullName>
    </recommendedName>
</protein>